<protein>
    <submittedName>
        <fullName evidence="2">Uncharacterized protein</fullName>
    </submittedName>
</protein>
<comment type="caution">
    <text evidence="2">The sequence shown here is derived from an EMBL/GenBank/DDBJ whole genome shotgun (WGS) entry which is preliminary data.</text>
</comment>
<accession>A0A5N5W1C0</accession>
<sequence length="151" mass="16533">MGKQNKRRTHRNAGSWRPEHDHPDRAHACFPGRTGPSPTVFRDQLEIAAGRAYLATTRLTVEGQPMHFDLVASMYAVVHSEVTGPCADILTAYALTGLKQHPNLLPSLGQQTPSTVAGLVACFRRLIEEGVCGRDDQGGFVSIRQLHAAHR</sequence>
<keyword evidence="3" id="KW-1185">Reference proteome</keyword>
<dbReference type="RefSeq" id="WP_152265348.1">
    <property type="nucleotide sequence ID" value="NZ_VOKX01000107.1"/>
</dbReference>
<dbReference type="EMBL" id="VOKX01000107">
    <property type="protein sequence ID" value="KAB7835571.1"/>
    <property type="molecule type" value="Genomic_DNA"/>
</dbReference>
<name>A0A5N5W1C0_STRMB</name>
<gene>
    <name evidence="2" type="ORF">FRZ00_27185</name>
</gene>
<evidence type="ECO:0000313" key="3">
    <source>
        <dbReference type="Proteomes" id="UP000327000"/>
    </source>
</evidence>
<proteinExistence type="predicted"/>
<dbReference type="Proteomes" id="UP000327000">
    <property type="component" value="Unassembled WGS sequence"/>
</dbReference>
<feature type="compositionally biased region" description="Basic and acidic residues" evidence="1">
    <location>
        <begin position="17"/>
        <end position="27"/>
    </location>
</feature>
<feature type="compositionally biased region" description="Basic residues" evidence="1">
    <location>
        <begin position="1"/>
        <end position="11"/>
    </location>
</feature>
<evidence type="ECO:0000313" key="2">
    <source>
        <dbReference type="EMBL" id="KAB7835571.1"/>
    </source>
</evidence>
<dbReference type="OrthoDB" id="9898295at2"/>
<feature type="region of interest" description="Disordered" evidence="1">
    <location>
        <begin position="1"/>
        <end position="33"/>
    </location>
</feature>
<reference evidence="2 3" key="1">
    <citation type="journal article" date="2019" name="Microb. Cell Fact.">
        <title>Exploring novel herbicidin analogues by transcriptional regulator overexpression and MS/MS molecular networking.</title>
        <authorList>
            <person name="Shi Y."/>
            <person name="Gu R."/>
            <person name="Li Y."/>
            <person name="Wang X."/>
            <person name="Ren W."/>
            <person name="Li X."/>
            <person name="Wang L."/>
            <person name="Xie Y."/>
            <person name="Hong B."/>
        </authorList>
    </citation>
    <scope>NUCLEOTIDE SEQUENCE [LARGE SCALE GENOMIC DNA]</scope>
    <source>
        <strain evidence="2 3">US-43</strain>
    </source>
</reference>
<organism evidence="2 3">
    <name type="scientific">Streptomyces mobaraensis</name>
    <name type="common">Streptoverticillium mobaraense</name>
    <dbReference type="NCBI Taxonomy" id="35621"/>
    <lineage>
        <taxon>Bacteria</taxon>
        <taxon>Bacillati</taxon>
        <taxon>Actinomycetota</taxon>
        <taxon>Actinomycetes</taxon>
        <taxon>Kitasatosporales</taxon>
        <taxon>Streptomycetaceae</taxon>
        <taxon>Streptomyces</taxon>
    </lineage>
</organism>
<dbReference type="AlphaFoldDB" id="A0A5N5W1C0"/>
<evidence type="ECO:0000256" key="1">
    <source>
        <dbReference type="SAM" id="MobiDB-lite"/>
    </source>
</evidence>